<sequence>MSAEPPFSGRPTGPPSGPLSGPSQPPSGPPSQPPGGAPGGDTGGTPPHRPWWRSAPRIAVLTAVVVAAVAVALVLGRSGGGSGSAGGEVFLQAAGKTGPDPFTESTAKDNSAPPVSVPPTAATAPTNEVRGVDGGSAGLYGGTRHLSACDVEKQIRSLGADATKNEAFASVAGVTPSGVPAYLRGLTPVQLRMDTRVTNHGYRDGAATSYQAVLQAGTAVLVDARGLPRVRCACGNPLTQPVPQRTTPKPTGDSWPTYSPANVVVVTPAPKAVDVFVLYDPEHRGWIARPRGDTGRHDRPAPPPTHPSPPVTISPSGKSSGPSSSSSSPSDRGSTSPGASSSSPSSKPAEPPSPPKPPPPPDSSSNEPEKPGDSSVSPPPKPPSGGGSAPQSPPEAPVSPAAPGSSAEPPPAS</sequence>
<evidence type="ECO:0000259" key="2">
    <source>
        <dbReference type="Pfam" id="PF20568"/>
    </source>
</evidence>
<dbReference type="AlphaFoldDB" id="A0A4U5WCM7"/>
<feature type="region of interest" description="Disordered" evidence="1">
    <location>
        <begin position="95"/>
        <end position="136"/>
    </location>
</feature>
<evidence type="ECO:0000256" key="1">
    <source>
        <dbReference type="SAM" id="MobiDB-lite"/>
    </source>
</evidence>
<dbReference type="OrthoDB" id="4655582at2"/>
<feature type="region of interest" description="Disordered" evidence="1">
    <location>
        <begin position="286"/>
        <end position="413"/>
    </location>
</feature>
<name>A0A4U5WCM7_STRLS</name>
<evidence type="ECO:0000313" key="4">
    <source>
        <dbReference type="Proteomes" id="UP000305929"/>
    </source>
</evidence>
<feature type="compositionally biased region" description="Basic and acidic residues" evidence="1">
    <location>
        <begin position="286"/>
        <end position="300"/>
    </location>
</feature>
<reference evidence="3 4" key="1">
    <citation type="submission" date="2019-04" db="EMBL/GenBank/DDBJ databases">
        <title>Streptomyces lasaliensis sp. nov., an Actinomycete isolated from soil which produces the polyether antibiotic lasalocid.</title>
        <authorList>
            <person name="Erwin G."/>
            <person name="Haber C."/>
        </authorList>
    </citation>
    <scope>NUCLEOTIDE SEQUENCE [LARGE SCALE GENOMIC DNA]</scope>
    <source>
        <strain evidence="3 4">X-537</strain>
    </source>
</reference>
<protein>
    <recommendedName>
        <fullName evidence="2">DUF6777 domain-containing protein</fullName>
    </recommendedName>
</protein>
<feature type="compositionally biased region" description="Pro residues" evidence="1">
    <location>
        <begin position="301"/>
        <end position="312"/>
    </location>
</feature>
<keyword evidence="4" id="KW-1185">Reference proteome</keyword>
<accession>A0A4U5WCM7</accession>
<comment type="caution">
    <text evidence="3">The sequence shown here is derived from an EMBL/GenBank/DDBJ whole genome shotgun (WGS) entry which is preliminary data.</text>
</comment>
<feature type="compositionally biased region" description="Low complexity" evidence="1">
    <location>
        <begin position="111"/>
        <end position="126"/>
    </location>
</feature>
<feature type="compositionally biased region" description="Low complexity" evidence="1">
    <location>
        <begin position="313"/>
        <end position="348"/>
    </location>
</feature>
<feature type="region of interest" description="Disordered" evidence="1">
    <location>
        <begin position="1"/>
        <end position="51"/>
    </location>
</feature>
<feature type="compositionally biased region" description="Polar residues" evidence="1">
    <location>
        <begin position="237"/>
        <end position="256"/>
    </location>
</feature>
<evidence type="ECO:0000313" key="3">
    <source>
        <dbReference type="EMBL" id="TKS99259.1"/>
    </source>
</evidence>
<feature type="domain" description="DUF6777" evidence="2">
    <location>
        <begin position="131"/>
        <end position="292"/>
    </location>
</feature>
<dbReference type="EMBL" id="SZNQ01000001">
    <property type="protein sequence ID" value="TKS99259.1"/>
    <property type="molecule type" value="Genomic_DNA"/>
</dbReference>
<feature type="region of interest" description="Disordered" evidence="1">
    <location>
        <begin position="235"/>
        <end position="256"/>
    </location>
</feature>
<feature type="compositionally biased region" description="Pro residues" evidence="1">
    <location>
        <begin position="12"/>
        <end position="36"/>
    </location>
</feature>
<feature type="compositionally biased region" description="Low complexity" evidence="1">
    <location>
        <begin position="398"/>
        <end position="407"/>
    </location>
</feature>
<dbReference type="InterPro" id="IPR046704">
    <property type="entry name" value="DUF6777"/>
</dbReference>
<dbReference type="RefSeq" id="WP_137305149.1">
    <property type="nucleotide sequence ID" value="NZ_SZNQ01000001.1"/>
</dbReference>
<dbReference type="Pfam" id="PF20568">
    <property type="entry name" value="DUF6777"/>
    <property type="match status" value="1"/>
</dbReference>
<dbReference type="Proteomes" id="UP000305929">
    <property type="component" value="Unassembled WGS sequence"/>
</dbReference>
<feature type="compositionally biased region" description="Pro residues" evidence="1">
    <location>
        <begin position="349"/>
        <end position="362"/>
    </location>
</feature>
<gene>
    <name evidence="3" type="ORF">E4U91_03415</name>
</gene>
<organism evidence="3 4">
    <name type="scientific">Streptomyces lasalocidi</name>
    <name type="common">Streptomyces lasaliensis</name>
    <dbReference type="NCBI Taxonomy" id="324833"/>
    <lineage>
        <taxon>Bacteria</taxon>
        <taxon>Bacillati</taxon>
        <taxon>Actinomycetota</taxon>
        <taxon>Actinomycetes</taxon>
        <taxon>Kitasatosporales</taxon>
        <taxon>Streptomycetaceae</taxon>
        <taxon>Streptomyces</taxon>
    </lineage>
</organism>
<feature type="compositionally biased region" description="Low complexity" evidence="1">
    <location>
        <begin position="1"/>
        <end position="11"/>
    </location>
</feature>
<proteinExistence type="predicted"/>